<proteinExistence type="predicted"/>
<name>A0A7H1J530_9GAMM</name>
<keyword evidence="2" id="KW-0560">Oxidoreductase</keyword>
<organism evidence="2 3">
    <name type="scientific">Marinomonas arctica</name>
    <dbReference type="NCBI Taxonomy" id="383750"/>
    <lineage>
        <taxon>Bacteria</taxon>
        <taxon>Pseudomonadati</taxon>
        <taxon>Pseudomonadota</taxon>
        <taxon>Gammaproteobacteria</taxon>
        <taxon>Oceanospirillales</taxon>
        <taxon>Oceanospirillaceae</taxon>
        <taxon>Marinomonas</taxon>
    </lineage>
</organism>
<dbReference type="PANTHER" id="PTHR33336">
    <property type="entry name" value="QUINOL MONOOXYGENASE YGIN-RELATED"/>
    <property type="match status" value="1"/>
</dbReference>
<dbReference type="OrthoDB" id="9812192at2"/>
<accession>A0A7H1J530</accession>
<gene>
    <name evidence="2" type="ORF">IBG28_18375</name>
</gene>
<protein>
    <submittedName>
        <fullName evidence="2">Antibiotic biosynthesis monooxygenase</fullName>
    </submittedName>
</protein>
<dbReference type="InterPro" id="IPR007138">
    <property type="entry name" value="ABM_dom"/>
</dbReference>
<feature type="domain" description="ABM" evidence="1">
    <location>
        <begin position="5"/>
        <end position="93"/>
    </location>
</feature>
<evidence type="ECO:0000313" key="2">
    <source>
        <dbReference type="EMBL" id="QNT05596.1"/>
    </source>
</evidence>
<dbReference type="PROSITE" id="PS51725">
    <property type="entry name" value="ABM"/>
    <property type="match status" value="1"/>
</dbReference>
<evidence type="ECO:0000313" key="3">
    <source>
        <dbReference type="Proteomes" id="UP000516370"/>
    </source>
</evidence>
<dbReference type="PANTHER" id="PTHR33336:SF3">
    <property type="entry name" value="ABM DOMAIN-CONTAINING PROTEIN"/>
    <property type="match status" value="1"/>
</dbReference>
<sequence length="97" mass="10892">MENVLTLVATITAKTGKAEPLKNALLDLVAPTRAEAGCLQYDLHQDNQDPNVFVFLERWTGYDVWHDHMESAHIKAYIALADDLVNEFVVKEMHAIG</sequence>
<dbReference type="Gene3D" id="3.30.70.100">
    <property type="match status" value="1"/>
</dbReference>
<dbReference type="Pfam" id="PF03992">
    <property type="entry name" value="ABM"/>
    <property type="match status" value="1"/>
</dbReference>
<dbReference type="RefSeq" id="WP_111606777.1">
    <property type="nucleotide sequence ID" value="NZ_BMLJ01000009.1"/>
</dbReference>
<dbReference type="InterPro" id="IPR011008">
    <property type="entry name" value="Dimeric_a/b-barrel"/>
</dbReference>
<dbReference type="KEGG" id="mard:IBG28_18375"/>
<keyword evidence="3" id="KW-1185">Reference proteome</keyword>
<reference evidence="2 3" key="1">
    <citation type="submission" date="2020-09" db="EMBL/GenBank/DDBJ databases">
        <title>Complete genome sequence of an Arctic sea ice bacterium Marinomonas arctica BSI20414.</title>
        <authorList>
            <person name="Liao L."/>
            <person name="Chen B."/>
        </authorList>
    </citation>
    <scope>NUCLEOTIDE SEQUENCE [LARGE SCALE GENOMIC DNA]</scope>
    <source>
        <strain evidence="2 3">BSI20414</strain>
    </source>
</reference>
<dbReference type="Proteomes" id="UP000516370">
    <property type="component" value="Chromosome"/>
</dbReference>
<dbReference type="EMBL" id="CP061081">
    <property type="protein sequence ID" value="QNT05596.1"/>
    <property type="molecule type" value="Genomic_DNA"/>
</dbReference>
<keyword evidence="2" id="KW-0503">Monooxygenase</keyword>
<dbReference type="GO" id="GO:0004497">
    <property type="term" value="F:monooxygenase activity"/>
    <property type="evidence" value="ECO:0007669"/>
    <property type="project" value="UniProtKB-KW"/>
</dbReference>
<dbReference type="SUPFAM" id="SSF54909">
    <property type="entry name" value="Dimeric alpha+beta barrel"/>
    <property type="match status" value="1"/>
</dbReference>
<evidence type="ECO:0000259" key="1">
    <source>
        <dbReference type="PROSITE" id="PS51725"/>
    </source>
</evidence>
<dbReference type="InterPro" id="IPR050744">
    <property type="entry name" value="AI-2_Isomerase_LsrG"/>
</dbReference>
<dbReference type="AlphaFoldDB" id="A0A7H1J530"/>